<dbReference type="GeneID" id="109704844"/>
<keyword evidence="1" id="KW-1185">Reference proteome</keyword>
<sequence>MYLRRLETPHRVNLGSLSDTIDFGTPCNLTTSSRYTCANLSPAQVVWIGKKCADLVKRSTITQIASCPPIERGQTLRHEAPNISLHSRPPIECSQLMIHLGAARVIRVWRPVGFLQDQLAKLFILGHAPPVSKPERATGVHTKIAILSFVNVAPHPLETRIRRLQLFDPLQ</sequence>
<protein>
    <submittedName>
        <fullName evidence="2">Uncharacterized protein LOC109704844</fullName>
    </submittedName>
</protein>
<evidence type="ECO:0000313" key="2">
    <source>
        <dbReference type="RefSeq" id="XP_020081219.1"/>
    </source>
</evidence>
<reference evidence="2" key="2">
    <citation type="submission" date="2025-08" db="UniProtKB">
        <authorList>
            <consortium name="RefSeq"/>
        </authorList>
    </citation>
    <scope>IDENTIFICATION</scope>
    <source>
        <tissue evidence="2">Leaf</tissue>
    </source>
</reference>
<gene>
    <name evidence="2" type="primary">LOC109704844</name>
</gene>
<organism evidence="1 2">
    <name type="scientific">Ananas comosus</name>
    <name type="common">Pineapple</name>
    <name type="synonym">Ananas ananas</name>
    <dbReference type="NCBI Taxonomy" id="4615"/>
    <lineage>
        <taxon>Eukaryota</taxon>
        <taxon>Viridiplantae</taxon>
        <taxon>Streptophyta</taxon>
        <taxon>Embryophyta</taxon>
        <taxon>Tracheophyta</taxon>
        <taxon>Spermatophyta</taxon>
        <taxon>Magnoliopsida</taxon>
        <taxon>Liliopsida</taxon>
        <taxon>Poales</taxon>
        <taxon>Bromeliaceae</taxon>
        <taxon>Bromelioideae</taxon>
        <taxon>Ananas</taxon>
    </lineage>
</organism>
<dbReference type="AlphaFoldDB" id="A0A6P5ECU6"/>
<evidence type="ECO:0000313" key="1">
    <source>
        <dbReference type="Proteomes" id="UP000515123"/>
    </source>
</evidence>
<dbReference type="RefSeq" id="XP_020081219.1">
    <property type="nucleotide sequence ID" value="XM_020225630.1"/>
</dbReference>
<name>A0A6P5ECU6_ANACO</name>
<reference evidence="1" key="1">
    <citation type="journal article" date="2015" name="Nat. Genet.">
        <title>The pineapple genome and the evolution of CAM photosynthesis.</title>
        <authorList>
            <person name="Ming R."/>
            <person name="VanBuren R."/>
            <person name="Wai C.M."/>
            <person name="Tang H."/>
            <person name="Schatz M.C."/>
            <person name="Bowers J.E."/>
            <person name="Lyons E."/>
            <person name="Wang M.L."/>
            <person name="Chen J."/>
            <person name="Biggers E."/>
            <person name="Zhang J."/>
            <person name="Huang L."/>
            <person name="Zhang L."/>
            <person name="Miao W."/>
            <person name="Zhang J."/>
            <person name="Ye Z."/>
            <person name="Miao C."/>
            <person name="Lin Z."/>
            <person name="Wang H."/>
            <person name="Zhou H."/>
            <person name="Yim W.C."/>
            <person name="Priest H.D."/>
            <person name="Zheng C."/>
            <person name="Woodhouse M."/>
            <person name="Edger P.P."/>
            <person name="Guyot R."/>
            <person name="Guo H.B."/>
            <person name="Guo H."/>
            <person name="Zheng G."/>
            <person name="Singh R."/>
            <person name="Sharma A."/>
            <person name="Min X."/>
            <person name="Zheng Y."/>
            <person name="Lee H."/>
            <person name="Gurtowski J."/>
            <person name="Sedlazeck F.J."/>
            <person name="Harkess A."/>
            <person name="McKain M.R."/>
            <person name="Liao Z."/>
            <person name="Fang J."/>
            <person name="Liu J."/>
            <person name="Zhang X."/>
            <person name="Zhang Q."/>
            <person name="Hu W."/>
            <person name="Qin Y."/>
            <person name="Wang K."/>
            <person name="Chen L.Y."/>
            <person name="Shirley N."/>
            <person name="Lin Y.R."/>
            <person name="Liu L.Y."/>
            <person name="Hernandez A.G."/>
            <person name="Wright C.L."/>
            <person name="Bulone V."/>
            <person name="Tuskan G.A."/>
            <person name="Heath K."/>
            <person name="Zee F."/>
            <person name="Moore P.H."/>
            <person name="Sunkar R."/>
            <person name="Leebens-Mack J.H."/>
            <person name="Mockler T."/>
            <person name="Bennetzen J.L."/>
            <person name="Freeling M."/>
            <person name="Sankoff D."/>
            <person name="Paterson A.H."/>
            <person name="Zhu X."/>
            <person name="Yang X."/>
            <person name="Smith J.A."/>
            <person name="Cushman J.C."/>
            <person name="Paull R.E."/>
            <person name="Yu Q."/>
        </authorList>
    </citation>
    <scope>NUCLEOTIDE SEQUENCE [LARGE SCALE GENOMIC DNA]</scope>
    <source>
        <strain evidence="1">cv. F153</strain>
    </source>
</reference>
<dbReference type="Proteomes" id="UP000515123">
    <property type="component" value="Unplaced"/>
</dbReference>
<proteinExistence type="predicted"/>
<accession>A0A6P5ECU6</accession>